<keyword evidence="1" id="KW-1133">Transmembrane helix</keyword>
<evidence type="ECO:0000256" key="1">
    <source>
        <dbReference type="SAM" id="Phobius"/>
    </source>
</evidence>
<keyword evidence="1" id="KW-0472">Membrane</keyword>
<keyword evidence="1" id="KW-0812">Transmembrane</keyword>
<sequence>MALNLLPMKNIRSSCFLLVITALLISYALILSIGLVEGREEPSNIDLDPKDRHKTTFCTCQCCSDTMCSNIPNATFAVASCFECTKYVCDALDYPCKTTLYRAQCIQKNDVVSQIIIIIVFIWIFSLIVASIGKVYVWPIIMKIRKRRAMGKSN</sequence>
<dbReference type="EMBL" id="GG738853">
    <property type="protein sequence ID" value="EFC47828.1"/>
    <property type="molecule type" value="Genomic_DNA"/>
</dbReference>
<evidence type="ECO:0000313" key="2">
    <source>
        <dbReference type="EMBL" id="EFC47828.1"/>
    </source>
</evidence>
<dbReference type="VEuPathDB" id="AmoebaDB:NAEGRDRAFT_64140"/>
<dbReference type="RefSeq" id="XP_002680572.1">
    <property type="nucleotide sequence ID" value="XM_002680526.1"/>
</dbReference>
<accession>D2V5N2</accession>
<name>D2V5N2_NAEGR</name>
<dbReference type="Proteomes" id="UP000006671">
    <property type="component" value="Unassembled WGS sequence"/>
</dbReference>
<dbReference type="InParanoid" id="D2V5N2"/>
<proteinExistence type="predicted"/>
<keyword evidence="3" id="KW-1185">Reference proteome</keyword>
<reference evidence="2 3" key="1">
    <citation type="journal article" date="2010" name="Cell">
        <title>The genome of Naegleria gruberi illuminates early eukaryotic versatility.</title>
        <authorList>
            <person name="Fritz-Laylin L.K."/>
            <person name="Prochnik S.E."/>
            <person name="Ginger M.L."/>
            <person name="Dacks J.B."/>
            <person name="Carpenter M.L."/>
            <person name="Field M.C."/>
            <person name="Kuo A."/>
            <person name="Paredez A."/>
            <person name="Chapman J."/>
            <person name="Pham J."/>
            <person name="Shu S."/>
            <person name="Neupane R."/>
            <person name="Cipriano M."/>
            <person name="Mancuso J."/>
            <person name="Tu H."/>
            <person name="Salamov A."/>
            <person name="Lindquist E."/>
            <person name="Shapiro H."/>
            <person name="Lucas S."/>
            <person name="Grigoriev I.V."/>
            <person name="Cande W.Z."/>
            <person name="Fulton C."/>
            <person name="Rokhsar D.S."/>
            <person name="Dawson S.C."/>
        </authorList>
    </citation>
    <scope>NUCLEOTIDE SEQUENCE [LARGE SCALE GENOMIC DNA]</scope>
    <source>
        <strain evidence="2 3">NEG-M</strain>
    </source>
</reference>
<organism evidence="3">
    <name type="scientific">Naegleria gruberi</name>
    <name type="common">Amoeba</name>
    <dbReference type="NCBI Taxonomy" id="5762"/>
    <lineage>
        <taxon>Eukaryota</taxon>
        <taxon>Discoba</taxon>
        <taxon>Heterolobosea</taxon>
        <taxon>Tetramitia</taxon>
        <taxon>Eutetramitia</taxon>
        <taxon>Vahlkampfiidae</taxon>
        <taxon>Naegleria</taxon>
    </lineage>
</organism>
<gene>
    <name evidence="2" type="ORF">NAEGRDRAFT_64140</name>
</gene>
<evidence type="ECO:0000313" key="3">
    <source>
        <dbReference type="Proteomes" id="UP000006671"/>
    </source>
</evidence>
<dbReference type="AlphaFoldDB" id="D2V5N2"/>
<feature type="transmembrane region" description="Helical" evidence="1">
    <location>
        <begin position="115"/>
        <end position="138"/>
    </location>
</feature>
<protein>
    <submittedName>
        <fullName evidence="2">Predicted protein</fullName>
    </submittedName>
</protein>
<dbReference type="GeneID" id="8849492"/>
<dbReference type="KEGG" id="ngr:NAEGRDRAFT_64140"/>
<dbReference type="OrthoDB" id="277563at2759"/>